<dbReference type="PANTHER" id="PTHR23501:SF109">
    <property type="entry name" value="MAJOR FACILITATOR SUPERFAMILY (MFS) PROFILE DOMAIN-CONTAINING PROTEIN-RELATED"/>
    <property type="match status" value="1"/>
</dbReference>
<reference evidence="8" key="1">
    <citation type="journal article" date="2020" name="Stud. Mycol.">
        <title>101 Dothideomycetes genomes: a test case for predicting lifestyles and emergence of pathogens.</title>
        <authorList>
            <person name="Haridas S."/>
            <person name="Albert R."/>
            <person name="Binder M."/>
            <person name="Bloem J."/>
            <person name="Labutti K."/>
            <person name="Salamov A."/>
            <person name="Andreopoulos B."/>
            <person name="Baker S."/>
            <person name="Barry K."/>
            <person name="Bills G."/>
            <person name="Bluhm B."/>
            <person name="Cannon C."/>
            <person name="Castanera R."/>
            <person name="Culley D."/>
            <person name="Daum C."/>
            <person name="Ezra D."/>
            <person name="Gonzalez J."/>
            <person name="Henrissat B."/>
            <person name="Kuo A."/>
            <person name="Liang C."/>
            <person name="Lipzen A."/>
            <person name="Lutzoni F."/>
            <person name="Magnuson J."/>
            <person name="Mondo S."/>
            <person name="Nolan M."/>
            <person name="Ohm R."/>
            <person name="Pangilinan J."/>
            <person name="Park H.-J."/>
            <person name="Ramirez L."/>
            <person name="Alfaro M."/>
            <person name="Sun H."/>
            <person name="Tritt A."/>
            <person name="Yoshinaga Y."/>
            <person name="Zwiers L.-H."/>
            <person name="Turgeon B."/>
            <person name="Goodwin S."/>
            <person name="Spatafora J."/>
            <person name="Crous P."/>
            <person name="Grigoriev I."/>
        </authorList>
    </citation>
    <scope>NUCLEOTIDE SEQUENCE</scope>
    <source>
        <strain evidence="8">CBS 130266</strain>
    </source>
</reference>
<dbReference type="Proteomes" id="UP000800235">
    <property type="component" value="Unassembled WGS sequence"/>
</dbReference>
<dbReference type="InterPro" id="IPR036259">
    <property type="entry name" value="MFS_trans_sf"/>
</dbReference>
<dbReference type="EMBL" id="MU007021">
    <property type="protein sequence ID" value="KAF2433365.1"/>
    <property type="molecule type" value="Genomic_DNA"/>
</dbReference>
<evidence type="ECO:0000256" key="3">
    <source>
        <dbReference type="ARBA" id="ARBA00022692"/>
    </source>
</evidence>
<evidence type="ECO:0000256" key="6">
    <source>
        <dbReference type="SAM" id="Phobius"/>
    </source>
</evidence>
<accession>A0A9P4NXB6</accession>
<evidence type="ECO:0000256" key="1">
    <source>
        <dbReference type="ARBA" id="ARBA00004141"/>
    </source>
</evidence>
<dbReference type="PROSITE" id="PS50850">
    <property type="entry name" value="MFS"/>
    <property type="match status" value="1"/>
</dbReference>
<feature type="transmembrane region" description="Helical" evidence="6">
    <location>
        <begin position="318"/>
        <end position="335"/>
    </location>
</feature>
<feature type="transmembrane region" description="Helical" evidence="6">
    <location>
        <begin position="141"/>
        <end position="161"/>
    </location>
</feature>
<evidence type="ECO:0000256" key="5">
    <source>
        <dbReference type="ARBA" id="ARBA00023136"/>
    </source>
</evidence>
<feature type="transmembrane region" description="Helical" evidence="6">
    <location>
        <begin position="355"/>
        <end position="376"/>
    </location>
</feature>
<evidence type="ECO:0000313" key="9">
    <source>
        <dbReference type="Proteomes" id="UP000800235"/>
    </source>
</evidence>
<dbReference type="GO" id="GO:0022857">
    <property type="term" value="F:transmembrane transporter activity"/>
    <property type="evidence" value="ECO:0007669"/>
    <property type="project" value="InterPro"/>
</dbReference>
<feature type="transmembrane region" description="Helical" evidence="6">
    <location>
        <begin position="173"/>
        <end position="197"/>
    </location>
</feature>
<feature type="transmembrane region" description="Helical" evidence="6">
    <location>
        <begin position="116"/>
        <end position="135"/>
    </location>
</feature>
<dbReference type="InterPro" id="IPR010573">
    <property type="entry name" value="MFS_Str1/Tri12-like"/>
</dbReference>
<dbReference type="OrthoDB" id="4161376at2759"/>
<feature type="transmembrane region" description="Helical" evidence="6">
    <location>
        <begin position="277"/>
        <end position="297"/>
    </location>
</feature>
<dbReference type="SUPFAM" id="SSF103473">
    <property type="entry name" value="MFS general substrate transporter"/>
    <property type="match status" value="2"/>
</dbReference>
<organism evidence="8 9">
    <name type="scientific">Tothia fuscella</name>
    <dbReference type="NCBI Taxonomy" id="1048955"/>
    <lineage>
        <taxon>Eukaryota</taxon>
        <taxon>Fungi</taxon>
        <taxon>Dikarya</taxon>
        <taxon>Ascomycota</taxon>
        <taxon>Pezizomycotina</taxon>
        <taxon>Dothideomycetes</taxon>
        <taxon>Pleosporomycetidae</taxon>
        <taxon>Venturiales</taxon>
        <taxon>Cylindrosympodiaceae</taxon>
        <taxon>Tothia</taxon>
    </lineage>
</organism>
<dbReference type="CDD" id="cd06179">
    <property type="entry name" value="MFS_TRI12_like"/>
    <property type="match status" value="1"/>
</dbReference>
<name>A0A9P4NXB6_9PEZI</name>
<feature type="transmembrane region" description="Helical" evidence="6">
    <location>
        <begin position="47"/>
        <end position="74"/>
    </location>
</feature>
<comment type="caution">
    <text evidence="8">The sequence shown here is derived from an EMBL/GenBank/DDBJ whole genome shotgun (WGS) entry which is preliminary data.</text>
</comment>
<feature type="transmembrane region" description="Helical" evidence="6">
    <location>
        <begin position="383"/>
        <end position="400"/>
    </location>
</feature>
<dbReference type="GO" id="GO:0005886">
    <property type="term" value="C:plasma membrane"/>
    <property type="evidence" value="ECO:0007669"/>
    <property type="project" value="TreeGrafter"/>
</dbReference>
<feature type="transmembrane region" description="Helical" evidence="6">
    <location>
        <begin position="406"/>
        <end position="423"/>
    </location>
</feature>
<dbReference type="Gene3D" id="1.20.1250.20">
    <property type="entry name" value="MFS general substrate transporter like domains"/>
    <property type="match status" value="2"/>
</dbReference>
<keyword evidence="9" id="KW-1185">Reference proteome</keyword>
<feature type="transmembrane region" description="Helical" evidence="6">
    <location>
        <begin position="247"/>
        <end position="271"/>
    </location>
</feature>
<gene>
    <name evidence="8" type="ORF">EJ08DRAFT_629144</name>
</gene>
<dbReference type="Pfam" id="PF06609">
    <property type="entry name" value="TRI12"/>
    <property type="match status" value="1"/>
</dbReference>
<keyword evidence="5 6" id="KW-0472">Membrane</keyword>
<comment type="subcellular location">
    <subcellularLocation>
        <location evidence="1">Membrane</location>
        <topology evidence="1">Multi-pass membrane protein</topology>
    </subcellularLocation>
</comment>
<dbReference type="InterPro" id="IPR020846">
    <property type="entry name" value="MFS_dom"/>
</dbReference>
<dbReference type="InterPro" id="IPR053791">
    <property type="entry name" value="MFS_Tri12-like"/>
</dbReference>
<feature type="transmembrane region" description="Helical" evidence="6">
    <location>
        <begin position="86"/>
        <end position="104"/>
    </location>
</feature>
<evidence type="ECO:0000256" key="2">
    <source>
        <dbReference type="ARBA" id="ARBA00022448"/>
    </source>
</evidence>
<feature type="transmembrane region" description="Helical" evidence="6">
    <location>
        <begin position="203"/>
        <end position="226"/>
    </location>
</feature>
<dbReference type="PANTHER" id="PTHR23501">
    <property type="entry name" value="MAJOR FACILITATOR SUPERFAMILY"/>
    <property type="match status" value="1"/>
</dbReference>
<evidence type="ECO:0000313" key="8">
    <source>
        <dbReference type="EMBL" id="KAF2433365.1"/>
    </source>
</evidence>
<evidence type="ECO:0000259" key="7">
    <source>
        <dbReference type="PROSITE" id="PS50850"/>
    </source>
</evidence>
<evidence type="ECO:0000256" key="4">
    <source>
        <dbReference type="ARBA" id="ARBA00022989"/>
    </source>
</evidence>
<keyword evidence="3 6" id="KW-0812">Transmembrane</keyword>
<sequence length="592" mass="63629">MPQEKTLDITQAERLEKSETEDGIGRVLGRDFTVEETDLPKGYFRSAAFIGTMCAIGLSFGSGVAGFGLVAPVLGLINAEVGPDPNISWVGLSYLLTNSVGLILVGRITDIFGRRWIFIVGNLVSLVGSIVGATAKNIPTLIAAETLLGLGAAVQLSYAFVVGEIVPMKWRFLATGFIFSWAIPLSGLAPAIAYAFIFKTSVGWRGIFYLLIGLNTACTAAWYLFYHPPTFHMKHTTGRKTQFIKEFDYIGSLLMALGLMLFLMGLSWGGALHPWNSAHVISTIVVGFLCLVAFFLYETFAPLKEPLLPTHLFRNRGWIVSVILWSVGASIYYALAILWPSSVAVLYSAGQTPMWSGWMSCISNCGILFGEMVGAFFKKKTNYQIIVVFTLGATFLAAAASCNPDTPIRAAVLVFIGASFIGWNEILNSVVATVCIDDQREIGTATGIAGSARSFISTVCSTVYLVVLSNRLSQTIPAQVPSALINAGLPATSVPGFLAALTTGSAAAFRAVEGLTPAIQAIGARAYQNASSDAYKTVYLSTLGFSIPCIILSYWSPNVDHLLGGQVTVTLHQKGTEKVVGHEEMRNIEHHV</sequence>
<protein>
    <submittedName>
        <fullName evidence="8">Fungal trichothecene efflux pump</fullName>
    </submittedName>
</protein>
<proteinExistence type="predicted"/>
<keyword evidence="4 6" id="KW-1133">Transmembrane helix</keyword>
<dbReference type="AlphaFoldDB" id="A0A9P4NXB6"/>
<keyword evidence="2" id="KW-0813">Transport</keyword>
<feature type="domain" description="Major facilitator superfamily (MFS) profile" evidence="7">
    <location>
        <begin position="47"/>
        <end position="505"/>
    </location>
</feature>